<dbReference type="Proteomes" id="UP000597206">
    <property type="component" value="Unassembled WGS sequence"/>
</dbReference>
<evidence type="ECO:0000256" key="3">
    <source>
        <dbReference type="ARBA" id="ARBA00022692"/>
    </source>
</evidence>
<dbReference type="InterPro" id="IPR011577">
    <property type="entry name" value="Cyt_b561_bac/Ni-Hgenase"/>
</dbReference>
<dbReference type="InterPro" id="IPR016174">
    <property type="entry name" value="Di-haem_cyt_TM"/>
</dbReference>
<feature type="domain" description="Cytochrome b561 bacterial/Ni-hydrogenase" evidence="7">
    <location>
        <begin position="6"/>
        <end position="165"/>
    </location>
</feature>
<evidence type="ECO:0000313" key="9">
    <source>
        <dbReference type="Proteomes" id="UP000597206"/>
    </source>
</evidence>
<evidence type="ECO:0000256" key="4">
    <source>
        <dbReference type="ARBA" id="ARBA00022989"/>
    </source>
</evidence>
<feature type="transmembrane region" description="Helical" evidence="6">
    <location>
        <begin position="134"/>
        <end position="155"/>
    </location>
</feature>
<proteinExistence type="predicted"/>
<keyword evidence="4 6" id="KW-1133">Transmembrane helix</keyword>
<dbReference type="Gene3D" id="1.20.950.20">
    <property type="entry name" value="Transmembrane di-heme cytochromes, Chain C"/>
    <property type="match status" value="1"/>
</dbReference>
<protein>
    <submittedName>
        <fullName evidence="8">Cytochrome b/b6 domain-containing protein</fullName>
    </submittedName>
</protein>
<dbReference type="EMBL" id="JADPMR010000004">
    <property type="protein sequence ID" value="MBF9002344.1"/>
    <property type="molecule type" value="Genomic_DNA"/>
</dbReference>
<comment type="subcellular location">
    <subcellularLocation>
        <location evidence="1">Cell membrane</location>
        <topology evidence="1">Multi-pass membrane protein</topology>
    </subcellularLocation>
</comment>
<evidence type="ECO:0000313" key="8">
    <source>
        <dbReference type="EMBL" id="MBF9002344.1"/>
    </source>
</evidence>
<comment type="caution">
    <text evidence="8">The sequence shown here is derived from an EMBL/GenBank/DDBJ whole genome shotgun (WGS) entry which is preliminary data.</text>
</comment>
<evidence type="ECO:0000259" key="7">
    <source>
        <dbReference type="Pfam" id="PF01292"/>
    </source>
</evidence>
<organism evidence="8 9">
    <name type="scientific">Vibrio nitrifigilis</name>
    <dbReference type="NCBI Taxonomy" id="2789781"/>
    <lineage>
        <taxon>Bacteria</taxon>
        <taxon>Pseudomonadati</taxon>
        <taxon>Pseudomonadota</taxon>
        <taxon>Gammaproteobacteria</taxon>
        <taxon>Vibrionales</taxon>
        <taxon>Vibrionaceae</taxon>
        <taxon>Vibrio</taxon>
    </lineage>
</organism>
<dbReference type="PANTHER" id="PTHR30485">
    <property type="entry name" value="NI/FE-HYDROGENASE 1 B-TYPE CYTOCHROME SUBUNIT"/>
    <property type="match status" value="1"/>
</dbReference>
<dbReference type="Pfam" id="PF01292">
    <property type="entry name" value="Ni_hydr_CYTB"/>
    <property type="match status" value="1"/>
</dbReference>
<accession>A0ABS0GIW2</accession>
<sequence length="172" mass="19610">MNKPFVWDALVRLTHWIVAALFLANYFILPKGSEPHQWAGYIVIVAVIIRLIWGVITHSPARLSRFKPSPRKAIEHLKEVKATHQDHHLGHNPAGAIMIWLMWALLLATGITGWGTEWSIFHHAHWLKETHETLASITMTAVAIHVAAVIVMSKVTHRSYIRSMWIPKKSTQ</sequence>
<feature type="transmembrane region" description="Helical" evidence="6">
    <location>
        <begin position="94"/>
        <end position="114"/>
    </location>
</feature>
<feature type="transmembrane region" description="Helical" evidence="6">
    <location>
        <begin position="41"/>
        <end position="61"/>
    </location>
</feature>
<name>A0ABS0GIW2_9VIBR</name>
<keyword evidence="3 6" id="KW-0812">Transmembrane</keyword>
<gene>
    <name evidence="8" type="ORF">I1A42_17885</name>
</gene>
<dbReference type="PANTHER" id="PTHR30485:SF2">
    <property type="entry name" value="BLL0597 PROTEIN"/>
    <property type="match status" value="1"/>
</dbReference>
<reference evidence="8 9" key="1">
    <citation type="submission" date="2020-11" db="EMBL/GenBank/DDBJ databases">
        <title>Vibrio nitrifigilis sp. nov., a marine nitrogen-fixing bacterium isolated from the lagoon sediment of an islet inside an atoll.</title>
        <authorList>
            <person name="Wang L.-T."/>
            <person name="Shieh W.Y."/>
        </authorList>
    </citation>
    <scope>NUCLEOTIDE SEQUENCE [LARGE SCALE GENOMIC DNA]</scope>
    <source>
        <strain evidence="8 9">NFV-1</strain>
    </source>
</reference>
<dbReference type="SUPFAM" id="SSF81342">
    <property type="entry name" value="Transmembrane di-heme cytochromes"/>
    <property type="match status" value="1"/>
</dbReference>
<dbReference type="InterPro" id="IPR051542">
    <property type="entry name" value="Hydrogenase_cytochrome"/>
</dbReference>
<keyword evidence="2" id="KW-1003">Cell membrane</keyword>
<dbReference type="RefSeq" id="WP_196124271.1">
    <property type="nucleotide sequence ID" value="NZ_JADPMR010000004.1"/>
</dbReference>
<feature type="transmembrane region" description="Helical" evidence="6">
    <location>
        <begin position="9"/>
        <end position="29"/>
    </location>
</feature>
<keyword evidence="5 6" id="KW-0472">Membrane</keyword>
<evidence type="ECO:0000256" key="2">
    <source>
        <dbReference type="ARBA" id="ARBA00022475"/>
    </source>
</evidence>
<evidence type="ECO:0000256" key="5">
    <source>
        <dbReference type="ARBA" id="ARBA00023136"/>
    </source>
</evidence>
<keyword evidence="9" id="KW-1185">Reference proteome</keyword>
<evidence type="ECO:0000256" key="6">
    <source>
        <dbReference type="SAM" id="Phobius"/>
    </source>
</evidence>
<evidence type="ECO:0000256" key="1">
    <source>
        <dbReference type="ARBA" id="ARBA00004651"/>
    </source>
</evidence>